<accession>A0A1G4ID37</accession>
<keyword evidence="4" id="KW-1185">Reference proteome</keyword>
<dbReference type="GeneID" id="92375792"/>
<dbReference type="InterPro" id="IPR040354">
    <property type="entry name" value="TCTN1-3"/>
</dbReference>
<keyword evidence="1" id="KW-0732">Signal</keyword>
<proteinExistence type="predicted"/>
<feature type="signal peptide" evidence="1">
    <location>
        <begin position="1"/>
        <end position="17"/>
    </location>
</feature>
<dbReference type="InterPro" id="IPR057724">
    <property type="entry name" value="TCTN1-3_N"/>
</dbReference>
<dbReference type="VEuPathDB" id="TriTrypDB:TEOVI_000185200"/>
<dbReference type="PANTHER" id="PTHR14611">
    <property type="entry name" value="TECTONIC FAMILY MEMBER"/>
    <property type="match status" value="1"/>
</dbReference>
<evidence type="ECO:0000313" key="4">
    <source>
        <dbReference type="Proteomes" id="UP000195570"/>
    </source>
</evidence>
<dbReference type="Pfam" id="PF25752">
    <property type="entry name" value="DUF1619_N"/>
    <property type="match status" value="1"/>
</dbReference>
<evidence type="ECO:0000256" key="1">
    <source>
        <dbReference type="SAM" id="SignalP"/>
    </source>
</evidence>
<comment type="caution">
    <text evidence="3">The sequence shown here is derived from an EMBL/GenBank/DDBJ whole genome shotgun (WGS) entry which is preliminary data.</text>
</comment>
<gene>
    <name evidence="3" type="ORF">TEOVI_000185200</name>
</gene>
<name>A0A1G4ID37_TRYEQ</name>
<reference evidence="3" key="1">
    <citation type="submission" date="2016-09" db="EMBL/GenBank/DDBJ databases">
        <authorList>
            <person name="Hebert L."/>
            <person name="Moumen B."/>
        </authorList>
    </citation>
    <scope>NUCLEOTIDE SEQUENCE [LARGE SCALE GENOMIC DNA]</scope>
    <source>
        <strain evidence="3">OVI</strain>
    </source>
</reference>
<dbReference type="Proteomes" id="UP000195570">
    <property type="component" value="Unassembled WGS sequence"/>
</dbReference>
<dbReference type="RefSeq" id="XP_067081122.1">
    <property type="nucleotide sequence ID" value="XM_067225021.1"/>
</dbReference>
<organism evidence="3 4">
    <name type="scientific">Trypanosoma equiperdum</name>
    <dbReference type="NCBI Taxonomy" id="5694"/>
    <lineage>
        <taxon>Eukaryota</taxon>
        <taxon>Discoba</taxon>
        <taxon>Euglenozoa</taxon>
        <taxon>Kinetoplastea</taxon>
        <taxon>Metakinetoplastina</taxon>
        <taxon>Trypanosomatida</taxon>
        <taxon>Trypanosomatidae</taxon>
        <taxon>Trypanosoma</taxon>
    </lineage>
</organism>
<dbReference type="AlphaFoldDB" id="A0A1G4ID37"/>
<feature type="domain" description="Tectonic-1-3 N-terminal" evidence="2">
    <location>
        <begin position="44"/>
        <end position="126"/>
    </location>
</feature>
<evidence type="ECO:0000259" key="2">
    <source>
        <dbReference type="Pfam" id="PF25752"/>
    </source>
</evidence>
<dbReference type="EMBL" id="CZPT02001405">
    <property type="protein sequence ID" value="SCU70279.1"/>
    <property type="molecule type" value="Genomic_DNA"/>
</dbReference>
<dbReference type="PANTHER" id="PTHR14611:SF2">
    <property type="entry name" value="TECTONIC"/>
    <property type="match status" value="1"/>
</dbReference>
<evidence type="ECO:0000313" key="3">
    <source>
        <dbReference type="EMBL" id="SCU70279.1"/>
    </source>
</evidence>
<sequence>MIRVYVAAVSTILCAVAERPVTYPIQWDDVPLKQPPARVLSSPYLGRCACDDTWGSCDPNCCCDDDCSASERNKFHFCLREGWTNHTLERCQQSFTPTKTTVGERGYINKSIIGHRALCIIKSNNVGDMSPFFTLPEKVSNPFGAHRRNRLGSSNPKSYEVNGIVNAFKKTESSDSVHGLRNAGFLSIPSSSWDGYCVPNSKQIRFMKPIDSTTCIYSGERICAHFPTTSFADLLLGSEGNTNPRGLIPIILQVIDDVTGEILADIGPESSLPRELNSAVKNGICERAVVRARHSILYSSEGANLFIVNATSRLYTRHLNTNAIVSLLFQMEFFKAGTRPPLNYFSGNIGYLCGSRIRAGALVEEGGKVGIAERVSGFSVPGTGASCFNRRYRKVGFLHSVIGGGCTVQMSERELRDICRQNGTGKLLRSILGIDTLTLRDFDDTNPIDHIAKTADAHTNDTSSWLPLRGLDFDDIVPEPYDLIERRCRNVYVGLNYSFVISQVGAVGNPQDVIVGAFVDPIIGSWMIRNVTDFTINATSTQRFRFSVSFTRLDRLTNPIVGRKVVSPSIFPRLDDSVFHPFK</sequence>
<feature type="chain" id="PRO_5009235401" description="Tectonic-1-3 N-terminal domain-containing protein" evidence="1">
    <location>
        <begin position="18"/>
        <end position="583"/>
    </location>
</feature>
<protein>
    <recommendedName>
        <fullName evidence="2">Tectonic-1-3 N-terminal domain-containing protein</fullName>
    </recommendedName>
</protein>